<gene>
    <name evidence="6" type="primary">fnr</name>
    <name evidence="6" type="ORF">WNY58_03525</name>
</gene>
<dbReference type="PROSITE" id="PS51063">
    <property type="entry name" value="HTH_CRP_2"/>
    <property type="match status" value="1"/>
</dbReference>
<dbReference type="InterPro" id="IPR036388">
    <property type="entry name" value="WH-like_DNA-bd_sf"/>
</dbReference>
<evidence type="ECO:0000313" key="6">
    <source>
        <dbReference type="EMBL" id="MEM5535457.1"/>
    </source>
</evidence>
<comment type="caution">
    <text evidence="6">The sequence shown here is derived from an EMBL/GenBank/DDBJ whole genome shotgun (WGS) entry which is preliminary data.</text>
</comment>
<evidence type="ECO:0000313" key="7">
    <source>
        <dbReference type="Proteomes" id="UP001449225"/>
    </source>
</evidence>
<dbReference type="NCBIfam" id="NF008365">
    <property type="entry name" value="PRK11161.1"/>
    <property type="match status" value="1"/>
</dbReference>
<dbReference type="PROSITE" id="PS00071">
    <property type="entry name" value="GAPDH"/>
    <property type="match status" value="1"/>
</dbReference>
<dbReference type="CDD" id="cd00038">
    <property type="entry name" value="CAP_ED"/>
    <property type="match status" value="1"/>
</dbReference>
<keyword evidence="7" id="KW-1185">Reference proteome</keyword>
<dbReference type="InterPro" id="IPR036390">
    <property type="entry name" value="WH_DNA-bd_sf"/>
</dbReference>
<evidence type="ECO:0000256" key="1">
    <source>
        <dbReference type="ARBA" id="ARBA00023015"/>
    </source>
</evidence>
<dbReference type="InterPro" id="IPR018335">
    <property type="entry name" value="Tscrpt_reg_HTH_Crp-type_CS"/>
</dbReference>
<evidence type="ECO:0000256" key="3">
    <source>
        <dbReference type="ARBA" id="ARBA00023163"/>
    </source>
</evidence>
<dbReference type="InterPro" id="IPR014710">
    <property type="entry name" value="RmlC-like_jellyroll"/>
</dbReference>
<dbReference type="InterPro" id="IPR012318">
    <property type="entry name" value="HTH_CRP"/>
</dbReference>
<dbReference type="Pfam" id="PF13545">
    <property type="entry name" value="HTH_Crp_2"/>
    <property type="match status" value="1"/>
</dbReference>
<dbReference type="InterPro" id="IPR018490">
    <property type="entry name" value="cNMP-bd_dom_sf"/>
</dbReference>
<protein>
    <submittedName>
        <fullName evidence="6">Fumarate/nitrate reduction transcriptional regulator Fnr</fullName>
    </submittedName>
</protein>
<keyword evidence="3" id="KW-0804">Transcription</keyword>
<dbReference type="InterPro" id="IPR020830">
    <property type="entry name" value="GlycerAld_3-P_DH_AS"/>
</dbReference>
<dbReference type="CDD" id="cd00092">
    <property type="entry name" value="HTH_CRP"/>
    <property type="match status" value="1"/>
</dbReference>
<organism evidence="6 7">
    <name type="scientific">Neptuniibacter pectenicola</name>
    <dbReference type="NCBI Taxonomy" id="1806669"/>
    <lineage>
        <taxon>Bacteria</taxon>
        <taxon>Pseudomonadati</taxon>
        <taxon>Pseudomonadota</taxon>
        <taxon>Gammaproteobacteria</taxon>
        <taxon>Oceanospirillales</taxon>
        <taxon>Oceanospirillaceae</taxon>
        <taxon>Neptuniibacter</taxon>
    </lineage>
</organism>
<dbReference type="EMBL" id="JBBMRA010000002">
    <property type="protein sequence ID" value="MEM5535457.1"/>
    <property type="molecule type" value="Genomic_DNA"/>
</dbReference>
<evidence type="ECO:0000256" key="2">
    <source>
        <dbReference type="ARBA" id="ARBA00023125"/>
    </source>
</evidence>
<dbReference type="SMART" id="SM00100">
    <property type="entry name" value="cNMP"/>
    <property type="match status" value="1"/>
</dbReference>
<dbReference type="InterPro" id="IPR000595">
    <property type="entry name" value="cNMP-bd_dom"/>
</dbReference>
<keyword evidence="2" id="KW-0238">DNA-binding</keyword>
<dbReference type="RefSeq" id="WP_067981662.1">
    <property type="nucleotide sequence ID" value="NZ_CAXBCE010000026.1"/>
</dbReference>
<dbReference type="SUPFAM" id="SSF46785">
    <property type="entry name" value="Winged helix' DNA-binding domain"/>
    <property type="match status" value="1"/>
</dbReference>
<dbReference type="PROSITE" id="PS00042">
    <property type="entry name" value="HTH_CRP_1"/>
    <property type="match status" value="1"/>
</dbReference>
<dbReference type="InterPro" id="IPR050397">
    <property type="entry name" value="Env_Response_Regulators"/>
</dbReference>
<dbReference type="PROSITE" id="PS50042">
    <property type="entry name" value="CNMP_BINDING_3"/>
    <property type="match status" value="1"/>
</dbReference>
<dbReference type="Gene3D" id="1.10.10.10">
    <property type="entry name" value="Winged helix-like DNA-binding domain superfamily/Winged helix DNA-binding domain"/>
    <property type="match status" value="1"/>
</dbReference>
<accession>A0ABU9TP16</accession>
<dbReference type="SMART" id="SM00419">
    <property type="entry name" value="HTH_CRP"/>
    <property type="match status" value="1"/>
</dbReference>
<name>A0ABU9TP16_9GAMM</name>
<dbReference type="PANTHER" id="PTHR24567">
    <property type="entry name" value="CRP FAMILY TRANSCRIPTIONAL REGULATORY PROTEIN"/>
    <property type="match status" value="1"/>
</dbReference>
<evidence type="ECO:0000259" key="4">
    <source>
        <dbReference type="PROSITE" id="PS50042"/>
    </source>
</evidence>
<dbReference type="Pfam" id="PF00027">
    <property type="entry name" value="cNMP_binding"/>
    <property type="match status" value="1"/>
</dbReference>
<proteinExistence type="predicted"/>
<evidence type="ECO:0000259" key="5">
    <source>
        <dbReference type="PROSITE" id="PS51063"/>
    </source>
</evidence>
<dbReference type="PRINTS" id="PR00034">
    <property type="entry name" value="HTHCRP"/>
</dbReference>
<dbReference type="SUPFAM" id="SSF51206">
    <property type="entry name" value="cAMP-binding domain-like"/>
    <property type="match status" value="1"/>
</dbReference>
<keyword evidence="1" id="KW-0805">Transcription regulation</keyword>
<dbReference type="PANTHER" id="PTHR24567:SF75">
    <property type="entry name" value="FUMARATE AND NITRATE REDUCTION REGULATORY PROTEIN"/>
    <property type="match status" value="1"/>
</dbReference>
<feature type="domain" description="Cyclic nucleotide-binding" evidence="4">
    <location>
        <begin position="29"/>
        <end position="127"/>
    </location>
</feature>
<feature type="domain" description="HTH crp-type" evidence="5">
    <location>
        <begin position="163"/>
        <end position="236"/>
    </location>
</feature>
<dbReference type="Proteomes" id="UP001449225">
    <property type="component" value="Unassembled WGS sequence"/>
</dbReference>
<sequence length="264" mass="29887">MSDNKTNEGKLRSLQQVSCNTCSLSSLCLPVSLNMTEMERLDRIIDKSRPLKKGEHLFHQGSGFTDVFAIRAGTVKTYTITNEGEEQITGFYFPGELVGMSGFDCNEYPVSAKVLETTTVCEIPFERLDDLSGQLPELRRQLLRTMSKEIREEQQMMLLLSKKNAEERVATFLVKISQRFKARGYSETSFRLSMSRNEIGNYLGLAVETVSRIFTRFQKASLLHVEGKEVHIEDIDQLYRLSGELQDSEKTEPLSAQCGKGSQC</sequence>
<dbReference type="Gene3D" id="2.60.120.10">
    <property type="entry name" value="Jelly Rolls"/>
    <property type="match status" value="1"/>
</dbReference>
<reference evidence="6 7" key="1">
    <citation type="submission" date="2024-03" db="EMBL/GenBank/DDBJ databases">
        <title>Community enrichment and isolation of bacterial strains for fucoidan degradation.</title>
        <authorList>
            <person name="Sichert A."/>
        </authorList>
    </citation>
    <scope>NUCLEOTIDE SEQUENCE [LARGE SCALE GENOMIC DNA]</scope>
    <source>
        <strain evidence="6 7">AS76</strain>
    </source>
</reference>